<dbReference type="PANTHER" id="PTHR38825:SF1">
    <property type="entry name" value="TRANSPORTER, LYSE FAMILY"/>
    <property type="match status" value="1"/>
</dbReference>
<reference evidence="7 8" key="1">
    <citation type="submission" date="2017-03" db="EMBL/GenBank/DDBJ databases">
        <title>Draft Genome sequence of Marispirochaeta sp. strain JC444.</title>
        <authorList>
            <person name="Shivani Y."/>
            <person name="Subhash Y."/>
            <person name="Sasikala C."/>
            <person name="Ramana C."/>
        </authorList>
    </citation>
    <scope>NUCLEOTIDE SEQUENCE [LARGE SCALE GENOMIC DNA]</scope>
    <source>
        <strain evidence="7 8">JC444</strain>
    </source>
</reference>
<protein>
    <recommendedName>
        <fullName evidence="9">Lysine transporter LysE</fullName>
    </recommendedName>
</protein>
<dbReference type="GO" id="GO:0006865">
    <property type="term" value="P:amino acid transport"/>
    <property type="evidence" value="ECO:0007669"/>
    <property type="project" value="InterPro"/>
</dbReference>
<keyword evidence="8" id="KW-1185">Reference proteome</keyword>
<dbReference type="GO" id="GO:0005886">
    <property type="term" value="C:plasma membrane"/>
    <property type="evidence" value="ECO:0007669"/>
    <property type="project" value="UniProtKB-SubCell"/>
</dbReference>
<proteinExistence type="predicted"/>
<dbReference type="EMBL" id="MWQY01000005">
    <property type="protein sequence ID" value="ORC36514.1"/>
    <property type="molecule type" value="Genomic_DNA"/>
</dbReference>
<gene>
    <name evidence="7" type="ORF">B4O97_05420</name>
</gene>
<feature type="transmembrane region" description="Helical" evidence="6">
    <location>
        <begin position="126"/>
        <end position="146"/>
    </location>
</feature>
<evidence type="ECO:0000256" key="6">
    <source>
        <dbReference type="SAM" id="Phobius"/>
    </source>
</evidence>
<comment type="subcellular location">
    <subcellularLocation>
        <location evidence="1">Cell membrane</location>
        <topology evidence="1">Multi-pass membrane protein</topology>
    </subcellularLocation>
</comment>
<dbReference type="STRING" id="1963862.B4O97_05420"/>
<accession>A0A1Y1RZZ1</accession>
<feature type="transmembrane region" description="Helical" evidence="6">
    <location>
        <begin position="204"/>
        <end position="228"/>
    </location>
</feature>
<dbReference type="AlphaFoldDB" id="A0A1Y1RZZ1"/>
<evidence type="ECO:0008006" key="9">
    <source>
        <dbReference type="Google" id="ProtNLM"/>
    </source>
</evidence>
<evidence type="ECO:0000256" key="1">
    <source>
        <dbReference type="ARBA" id="ARBA00004651"/>
    </source>
</evidence>
<feature type="transmembrane region" description="Helical" evidence="6">
    <location>
        <begin position="240"/>
        <end position="261"/>
    </location>
</feature>
<keyword evidence="5 6" id="KW-0472">Membrane</keyword>
<keyword evidence="2" id="KW-1003">Cell membrane</keyword>
<evidence type="ECO:0000256" key="3">
    <source>
        <dbReference type="ARBA" id="ARBA00022692"/>
    </source>
</evidence>
<feature type="transmembrane region" description="Helical" evidence="6">
    <location>
        <begin position="64"/>
        <end position="88"/>
    </location>
</feature>
<evidence type="ECO:0000256" key="4">
    <source>
        <dbReference type="ARBA" id="ARBA00022989"/>
    </source>
</evidence>
<comment type="caution">
    <text evidence="7">The sequence shown here is derived from an EMBL/GenBank/DDBJ whole genome shotgun (WGS) entry which is preliminary data.</text>
</comment>
<evidence type="ECO:0000313" key="8">
    <source>
        <dbReference type="Proteomes" id="UP000192343"/>
    </source>
</evidence>
<name>A0A1Y1RZZ1_9SPIO</name>
<dbReference type="InterPro" id="IPR001123">
    <property type="entry name" value="LeuE-type"/>
</dbReference>
<evidence type="ECO:0000256" key="2">
    <source>
        <dbReference type="ARBA" id="ARBA00022475"/>
    </source>
</evidence>
<feature type="transmembrane region" description="Helical" evidence="6">
    <location>
        <begin position="100"/>
        <end position="120"/>
    </location>
</feature>
<dbReference type="Pfam" id="PF01810">
    <property type="entry name" value="LysE"/>
    <property type="match status" value="1"/>
</dbReference>
<dbReference type="Proteomes" id="UP000192343">
    <property type="component" value="Unassembled WGS sequence"/>
</dbReference>
<evidence type="ECO:0000313" key="7">
    <source>
        <dbReference type="EMBL" id="ORC36514.1"/>
    </source>
</evidence>
<keyword evidence="3 6" id="KW-0812">Transmembrane</keyword>
<organism evidence="7 8">
    <name type="scientific">Marispirochaeta aestuarii</name>
    <dbReference type="NCBI Taxonomy" id="1963862"/>
    <lineage>
        <taxon>Bacteria</taxon>
        <taxon>Pseudomonadati</taxon>
        <taxon>Spirochaetota</taxon>
        <taxon>Spirochaetia</taxon>
        <taxon>Spirochaetales</taxon>
        <taxon>Spirochaetaceae</taxon>
        <taxon>Marispirochaeta</taxon>
    </lineage>
</organism>
<keyword evidence="4 6" id="KW-1133">Transmembrane helix</keyword>
<dbReference type="PANTHER" id="PTHR38825">
    <property type="entry name" value="LYSINE EXPORTER PROTEIN (LYSE/YGGA)"/>
    <property type="match status" value="1"/>
</dbReference>
<sequence length="272" mass="29618">MACQYRCIIDHDRNPILWTAFPGCRAGDCIFTPPRPGNMRSLDSEGIEARAEPEYSELSMYLRLFAGSFFLAFSGAMMPGPLLTATIGAAARKGPSAGPLFILGHGILELGLVVLIFLGLGPFLTGTWTFVTISLTGSCIMFYMAFSMFRSLPKLSLTQHTTDARDYRSLVGTGALLSVSNPYWTIWWGTIGLGLLLRAGNAGFFGVASFFGGHVLGDLVWYTAVSVTIWRGKRLLSDRLYRGLIGLCGGFIAVFGIYFFISGMRPIMEGLS</sequence>
<evidence type="ECO:0000256" key="5">
    <source>
        <dbReference type="ARBA" id="ARBA00023136"/>
    </source>
</evidence>